<dbReference type="GO" id="GO:0016020">
    <property type="term" value="C:membrane"/>
    <property type="evidence" value="ECO:0007669"/>
    <property type="project" value="InterPro"/>
</dbReference>
<evidence type="ECO:0000256" key="1">
    <source>
        <dbReference type="ARBA" id="ARBA00010894"/>
    </source>
</evidence>
<dbReference type="EMBL" id="CP036402">
    <property type="protein sequence ID" value="QBI18126.1"/>
    <property type="molecule type" value="Genomic_DNA"/>
</dbReference>
<proteinExistence type="inferred from homology"/>
<dbReference type="InterPro" id="IPR003425">
    <property type="entry name" value="CCB3/YggT"/>
</dbReference>
<keyword evidence="2" id="KW-1133">Transmembrane helix</keyword>
<protein>
    <submittedName>
        <fullName evidence="3">YggT family protein</fullName>
    </submittedName>
</protein>
<accession>A0A411YA99</accession>
<comment type="similarity">
    <text evidence="1">Belongs to the YggT family.</text>
</comment>
<organism evidence="3 4">
    <name type="scientific">Egibacter rhizosphaerae</name>
    <dbReference type="NCBI Taxonomy" id="1670831"/>
    <lineage>
        <taxon>Bacteria</taxon>
        <taxon>Bacillati</taxon>
        <taxon>Actinomycetota</taxon>
        <taxon>Nitriliruptoria</taxon>
        <taxon>Egibacterales</taxon>
        <taxon>Egibacteraceae</taxon>
        <taxon>Egibacter</taxon>
    </lineage>
</organism>
<evidence type="ECO:0000256" key="2">
    <source>
        <dbReference type="SAM" id="Phobius"/>
    </source>
</evidence>
<dbReference type="KEGG" id="erz:ER308_00090"/>
<evidence type="ECO:0000313" key="4">
    <source>
        <dbReference type="Proteomes" id="UP000291469"/>
    </source>
</evidence>
<feature type="transmembrane region" description="Helical" evidence="2">
    <location>
        <begin position="63"/>
        <end position="85"/>
    </location>
</feature>
<dbReference type="Pfam" id="PF02325">
    <property type="entry name" value="CCB3_YggT"/>
    <property type="match status" value="1"/>
</dbReference>
<reference evidence="3 4" key="1">
    <citation type="submission" date="2019-01" db="EMBL/GenBank/DDBJ databases">
        <title>Egibacter rhizosphaerae EGI 80759T.</title>
        <authorList>
            <person name="Chen D.-D."/>
            <person name="Tian Y."/>
            <person name="Jiao J.-Y."/>
            <person name="Zhang X.-T."/>
            <person name="Zhang Y.-G."/>
            <person name="Zhang Y."/>
            <person name="Xiao M."/>
            <person name="Shu W.-S."/>
            <person name="Li W.-J."/>
        </authorList>
    </citation>
    <scope>NUCLEOTIDE SEQUENCE [LARGE SCALE GENOMIC DNA]</scope>
    <source>
        <strain evidence="3 4">EGI 80759</strain>
    </source>
</reference>
<dbReference type="Proteomes" id="UP000291469">
    <property type="component" value="Chromosome"/>
</dbReference>
<dbReference type="PANTHER" id="PTHR33219">
    <property type="entry name" value="YLMG HOMOLOG PROTEIN 2, CHLOROPLASTIC"/>
    <property type="match status" value="1"/>
</dbReference>
<name>A0A411YA99_9ACTN</name>
<evidence type="ECO:0000313" key="3">
    <source>
        <dbReference type="EMBL" id="QBI18126.1"/>
    </source>
</evidence>
<dbReference type="PANTHER" id="PTHR33219:SF14">
    <property type="entry name" value="PROTEIN COFACTOR ASSEMBLY OF COMPLEX C SUBUNIT B CCB3, CHLOROPLASTIC-RELATED"/>
    <property type="match status" value="1"/>
</dbReference>
<gene>
    <name evidence="3" type="ORF">ER308_00090</name>
</gene>
<dbReference type="AlphaFoldDB" id="A0A411YA99"/>
<feature type="transmembrane region" description="Helical" evidence="2">
    <location>
        <begin position="7"/>
        <end position="28"/>
    </location>
</feature>
<dbReference type="RefSeq" id="WP_131153124.1">
    <property type="nucleotide sequence ID" value="NZ_CP036402.1"/>
</dbReference>
<keyword evidence="2" id="KW-0812">Transmembrane</keyword>
<keyword evidence="2" id="KW-0472">Membrane</keyword>
<sequence length="98" mass="10728">MGQGINPFGIFCTALTIYYIILLVRIILSWVPSLPDALRPVADFVYLLTDPVLRPVRGLLPPLRIGGVGLDLSPIIVFIVISWIIQPIVCRLTGGGLF</sequence>
<keyword evidence="4" id="KW-1185">Reference proteome</keyword>